<keyword evidence="1" id="KW-0812">Transmembrane</keyword>
<sequence>MKFQVPQFIETETKLIGPFTLKQFLWLASGGSLIFFMFLIMNRLVFFIVAFPIGAFFVALAFVRFNEAPLVNYVLYGITYLVNPKRYIFKKEEEQDLREIIISDDNKP</sequence>
<protein>
    <recommendedName>
        <fullName evidence="4">PrgI family protein</fullName>
    </recommendedName>
</protein>
<comment type="caution">
    <text evidence="2">The sequence shown here is derived from an EMBL/GenBank/DDBJ whole genome shotgun (WGS) entry which is preliminary data.</text>
</comment>
<dbReference type="Pfam" id="PF12666">
    <property type="entry name" value="PrgI"/>
    <property type="match status" value="1"/>
</dbReference>
<feature type="transmembrane region" description="Helical" evidence="1">
    <location>
        <begin position="45"/>
        <end position="65"/>
    </location>
</feature>
<dbReference type="AlphaFoldDB" id="A0A1F8F6X5"/>
<accession>A0A1F8F6X5</accession>
<feature type="transmembrane region" description="Helical" evidence="1">
    <location>
        <begin position="23"/>
        <end position="40"/>
    </location>
</feature>
<reference evidence="2 3" key="1">
    <citation type="journal article" date="2016" name="Nat. Commun.">
        <title>Thousands of microbial genomes shed light on interconnected biogeochemical processes in an aquifer system.</title>
        <authorList>
            <person name="Anantharaman K."/>
            <person name="Brown C.T."/>
            <person name="Hug L.A."/>
            <person name="Sharon I."/>
            <person name="Castelle C.J."/>
            <person name="Probst A.J."/>
            <person name="Thomas B.C."/>
            <person name="Singh A."/>
            <person name="Wilkins M.J."/>
            <person name="Karaoz U."/>
            <person name="Brodie E.L."/>
            <person name="Williams K.H."/>
            <person name="Hubbard S.S."/>
            <person name="Banfield J.F."/>
        </authorList>
    </citation>
    <scope>NUCLEOTIDE SEQUENCE [LARGE SCALE GENOMIC DNA]</scope>
</reference>
<dbReference type="EMBL" id="MGJO01000058">
    <property type="protein sequence ID" value="OGN08009.1"/>
    <property type="molecule type" value="Genomic_DNA"/>
</dbReference>
<name>A0A1F8F6X5_9BACT</name>
<dbReference type="InterPro" id="IPR024414">
    <property type="entry name" value="Uncharacterised_PrgI"/>
</dbReference>
<dbReference type="Proteomes" id="UP000178908">
    <property type="component" value="Unassembled WGS sequence"/>
</dbReference>
<organism evidence="2 3">
    <name type="scientific">Candidatus Yanofskybacteria bacterium RIFCSPHIGHO2_02_FULL_39_10</name>
    <dbReference type="NCBI Taxonomy" id="1802674"/>
    <lineage>
        <taxon>Bacteria</taxon>
        <taxon>Candidatus Yanofskyibacteriota</taxon>
    </lineage>
</organism>
<evidence type="ECO:0000313" key="2">
    <source>
        <dbReference type="EMBL" id="OGN08009.1"/>
    </source>
</evidence>
<evidence type="ECO:0008006" key="4">
    <source>
        <dbReference type="Google" id="ProtNLM"/>
    </source>
</evidence>
<keyword evidence="1" id="KW-1133">Transmembrane helix</keyword>
<gene>
    <name evidence="2" type="ORF">A3C61_02130</name>
</gene>
<evidence type="ECO:0000256" key="1">
    <source>
        <dbReference type="SAM" id="Phobius"/>
    </source>
</evidence>
<evidence type="ECO:0000313" key="3">
    <source>
        <dbReference type="Proteomes" id="UP000178908"/>
    </source>
</evidence>
<proteinExistence type="predicted"/>
<keyword evidence="1" id="KW-0472">Membrane</keyword>